<dbReference type="InterPro" id="IPR005481">
    <property type="entry name" value="BC-like_N"/>
</dbReference>
<keyword evidence="4 6" id="KW-0067">ATP-binding</keyword>
<keyword evidence="11" id="KW-1185">Reference proteome</keyword>
<keyword evidence="3 6" id="KW-0547">Nucleotide-binding</keyword>
<dbReference type="RefSeq" id="WP_182326151.1">
    <property type="nucleotide sequence ID" value="NZ_CP058554.1"/>
</dbReference>
<sequence>MKKVLIANRGEIAVRIIRACTDHGLKSVAVYADADIDALHVRMADEAYALEGQRPAETYLDIAKLMAVAQKSGADAVHPGYGFLSENAAFARAVIGAGLTWVGPPPSAIEQLGDKVQARKLALSVGAPLVAGTPEPVKDVSEVHAFARDHGLPIAVKAAFGGGGRGIKVIWKAEDIDELYAAAVREAVTAFGRGECFVEQFLDKPRHIEAQVMADQHGNVRVLGTRDCSLQRRNQKLVEEAPAPFLSTEQRERIHQSAREICQAAGYVGAGTVEYLLSQSGSISFLEVNTRLQVEHPVTEETTGTDLVRLQFRVAEGEVLADTTVPAPHGHAFEFRINAEDVGRGFLPAPGLVTRFEAPSGPGVRVDSGVESGSQVAGQFDSMLAKLIVWGPSREVAVQRARRALKEFKIEGVPTVLPFHEAVMAHADFINGEHFGVHTRWIETELMPQWDAQPETRPQPAATAGLQRVAIELDGRRVMLGLPASLLSGLSAPGAAPAPVEAAVDEKAVTAASAGTLTTWKVADGATVQEGELIAVMEAMKMEMQINAPRAGRISLKVEAGSYQAAGAVIARID</sequence>
<dbReference type="EMBL" id="CP058554">
    <property type="protein sequence ID" value="QMV71718.1"/>
    <property type="molecule type" value="Genomic_DNA"/>
</dbReference>
<accession>A0A7G5ECJ3</accession>
<keyword evidence="5" id="KW-0092">Biotin</keyword>
<dbReference type="SUPFAM" id="SSF56059">
    <property type="entry name" value="Glutathione synthetase ATP-binding domain-like"/>
    <property type="match status" value="1"/>
</dbReference>
<reference evidence="10 11" key="1">
    <citation type="journal article" date="2020" name="G3 (Bethesda)">
        <title>CeMbio - The Caenorhabditis elegans Microbiome Resource.</title>
        <authorList>
            <person name="Dirksen P."/>
            <person name="Assie A."/>
            <person name="Zimmermann J."/>
            <person name="Zhang F."/>
            <person name="Tietje A.M."/>
            <person name="Marsh S.A."/>
            <person name="Felix M.A."/>
            <person name="Shapira M."/>
            <person name="Kaleta C."/>
            <person name="Schulenburg H."/>
            <person name="Samuel B."/>
        </authorList>
    </citation>
    <scope>NUCLEOTIDE SEQUENCE [LARGE SCALE GENOMIC DNA]</scope>
    <source>
        <strain evidence="10 11">BIGb0172</strain>
    </source>
</reference>
<protein>
    <submittedName>
        <fullName evidence="10">ATP-grasp domain-containing protein</fullName>
    </submittedName>
</protein>
<dbReference type="Pfam" id="PF00364">
    <property type="entry name" value="Biotin_lipoyl"/>
    <property type="match status" value="1"/>
</dbReference>
<dbReference type="Gene3D" id="3.30.470.20">
    <property type="entry name" value="ATP-grasp fold, B domain"/>
    <property type="match status" value="1"/>
</dbReference>
<dbReference type="InterPro" id="IPR001882">
    <property type="entry name" value="Biotin_BS"/>
</dbReference>
<evidence type="ECO:0000256" key="3">
    <source>
        <dbReference type="ARBA" id="ARBA00022741"/>
    </source>
</evidence>
<evidence type="ECO:0000259" key="7">
    <source>
        <dbReference type="PROSITE" id="PS50968"/>
    </source>
</evidence>
<evidence type="ECO:0000313" key="11">
    <source>
        <dbReference type="Proteomes" id="UP000515240"/>
    </source>
</evidence>
<evidence type="ECO:0000256" key="2">
    <source>
        <dbReference type="ARBA" id="ARBA00022598"/>
    </source>
</evidence>
<dbReference type="KEGG" id="cpis:HS961_02080"/>
<feature type="domain" description="Biotin carboxylation" evidence="9">
    <location>
        <begin position="1"/>
        <end position="444"/>
    </location>
</feature>
<dbReference type="GO" id="GO:0016874">
    <property type="term" value="F:ligase activity"/>
    <property type="evidence" value="ECO:0007669"/>
    <property type="project" value="UniProtKB-KW"/>
</dbReference>
<dbReference type="PROSITE" id="PS50968">
    <property type="entry name" value="BIOTINYL_LIPOYL"/>
    <property type="match status" value="1"/>
</dbReference>
<dbReference type="PANTHER" id="PTHR18866:SF33">
    <property type="entry name" value="METHYLCROTONOYL-COA CARBOXYLASE SUBUNIT ALPHA, MITOCHONDRIAL-RELATED"/>
    <property type="match status" value="1"/>
</dbReference>
<dbReference type="InterPro" id="IPR050856">
    <property type="entry name" value="Biotin_carboxylase_complex"/>
</dbReference>
<feature type="domain" description="ATP-grasp" evidence="8">
    <location>
        <begin position="115"/>
        <end position="316"/>
    </location>
</feature>
<dbReference type="InterPro" id="IPR005482">
    <property type="entry name" value="Biotin_COase_C"/>
</dbReference>
<keyword evidence="2" id="KW-0436">Ligase</keyword>
<dbReference type="PROSITE" id="PS50979">
    <property type="entry name" value="BC"/>
    <property type="match status" value="1"/>
</dbReference>
<dbReference type="GO" id="GO:0005524">
    <property type="term" value="F:ATP binding"/>
    <property type="evidence" value="ECO:0007669"/>
    <property type="project" value="UniProtKB-UniRule"/>
</dbReference>
<evidence type="ECO:0000259" key="8">
    <source>
        <dbReference type="PROSITE" id="PS50975"/>
    </source>
</evidence>
<dbReference type="SMART" id="SM00878">
    <property type="entry name" value="Biotin_carb_C"/>
    <property type="match status" value="1"/>
</dbReference>
<dbReference type="InterPro" id="IPR011764">
    <property type="entry name" value="Biotin_carboxylation_dom"/>
</dbReference>
<evidence type="ECO:0000256" key="1">
    <source>
        <dbReference type="ARBA" id="ARBA00001953"/>
    </source>
</evidence>
<dbReference type="SUPFAM" id="SSF52440">
    <property type="entry name" value="PreATP-grasp domain"/>
    <property type="match status" value="1"/>
</dbReference>
<dbReference type="InterPro" id="IPR016185">
    <property type="entry name" value="PreATP-grasp_dom_sf"/>
</dbReference>
<evidence type="ECO:0000256" key="6">
    <source>
        <dbReference type="PROSITE-ProRule" id="PRU00409"/>
    </source>
</evidence>
<dbReference type="InterPro" id="IPR011054">
    <property type="entry name" value="Rudment_hybrid_motif"/>
</dbReference>
<dbReference type="Gene3D" id="2.40.50.100">
    <property type="match status" value="1"/>
</dbReference>
<evidence type="ECO:0000256" key="4">
    <source>
        <dbReference type="ARBA" id="ARBA00022840"/>
    </source>
</evidence>
<dbReference type="GO" id="GO:0046872">
    <property type="term" value="F:metal ion binding"/>
    <property type="evidence" value="ECO:0007669"/>
    <property type="project" value="InterPro"/>
</dbReference>
<proteinExistence type="predicted"/>
<feature type="domain" description="Lipoyl-binding" evidence="7">
    <location>
        <begin position="497"/>
        <end position="574"/>
    </location>
</feature>
<gene>
    <name evidence="10" type="ORF">HS961_02080</name>
</gene>
<dbReference type="Pfam" id="PF02785">
    <property type="entry name" value="Biotin_carb_C"/>
    <property type="match status" value="1"/>
</dbReference>
<dbReference type="SUPFAM" id="SSF51246">
    <property type="entry name" value="Rudiment single hybrid motif"/>
    <property type="match status" value="1"/>
</dbReference>
<dbReference type="PROSITE" id="PS00867">
    <property type="entry name" value="CPSASE_2"/>
    <property type="match status" value="1"/>
</dbReference>
<evidence type="ECO:0000313" key="10">
    <source>
        <dbReference type="EMBL" id="QMV71718.1"/>
    </source>
</evidence>
<dbReference type="AlphaFoldDB" id="A0A7G5ECJ3"/>
<dbReference type="FunFam" id="3.40.50.20:FF:000010">
    <property type="entry name" value="Propionyl-CoA carboxylase subunit alpha"/>
    <property type="match status" value="1"/>
</dbReference>
<dbReference type="InterPro" id="IPR011053">
    <property type="entry name" value="Single_hybrid_motif"/>
</dbReference>
<dbReference type="InterPro" id="IPR011761">
    <property type="entry name" value="ATP-grasp"/>
</dbReference>
<dbReference type="InterPro" id="IPR005479">
    <property type="entry name" value="CPAse_ATP-bd"/>
</dbReference>
<dbReference type="Pfam" id="PF00289">
    <property type="entry name" value="Biotin_carb_N"/>
    <property type="match status" value="1"/>
</dbReference>
<dbReference type="PROSITE" id="PS50975">
    <property type="entry name" value="ATP_GRASP"/>
    <property type="match status" value="1"/>
</dbReference>
<dbReference type="Pfam" id="PF02786">
    <property type="entry name" value="CPSase_L_D2"/>
    <property type="match status" value="1"/>
</dbReference>
<dbReference type="PANTHER" id="PTHR18866">
    <property type="entry name" value="CARBOXYLASE:PYRUVATE/ACETYL-COA/PROPIONYL-COA CARBOXYLASE"/>
    <property type="match status" value="1"/>
</dbReference>
<comment type="cofactor">
    <cofactor evidence="1">
        <name>biotin</name>
        <dbReference type="ChEBI" id="CHEBI:57586"/>
    </cofactor>
</comment>
<evidence type="ECO:0000259" key="9">
    <source>
        <dbReference type="PROSITE" id="PS50979"/>
    </source>
</evidence>
<dbReference type="PROSITE" id="PS00188">
    <property type="entry name" value="BIOTIN"/>
    <property type="match status" value="1"/>
</dbReference>
<organism evidence="10 11">
    <name type="scientific">Comamonas piscis</name>
    <dbReference type="NCBI Taxonomy" id="1562974"/>
    <lineage>
        <taxon>Bacteria</taxon>
        <taxon>Pseudomonadati</taxon>
        <taxon>Pseudomonadota</taxon>
        <taxon>Betaproteobacteria</taxon>
        <taxon>Burkholderiales</taxon>
        <taxon>Comamonadaceae</taxon>
        <taxon>Comamonas</taxon>
    </lineage>
</organism>
<dbReference type="CDD" id="cd06850">
    <property type="entry name" value="biotinyl_domain"/>
    <property type="match status" value="1"/>
</dbReference>
<dbReference type="InterPro" id="IPR000089">
    <property type="entry name" value="Biotin_lipoyl"/>
</dbReference>
<evidence type="ECO:0000256" key="5">
    <source>
        <dbReference type="ARBA" id="ARBA00023267"/>
    </source>
</evidence>
<dbReference type="Proteomes" id="UP000515240">
    <property type="component" value="Chromosome"/>
</dbReference>
<name>A0A7G5ECJ3_9BURK</name>
<dbReference type="SUPFAM" id="SSF51230">
    <property type="entry name" value="Single hybrid motif"/>
    <property type="match status" value="1"/>
</dbReference>